<name>A0A1W6LHH5_9BURK</name>
<organism evidence="3 4">
    <name type="scientific">Piscinibacter gummiphilus</name>
    <dbReference type="NCBI Taxonomy" id="946333"/>
    <lineage>
        <taxon>Bacteria</taxon>
        <taxon>Pseudomonadati</taxon>
        <taxon>Pseudomonadota</taxon>
        <taxon>Betaproteobacteria</taxon>
        <taxon>Burkholderiales</taxon>
        <taxon>Sphaerotilaceae</taxon>
        <taxon>Piscinibacter</taxon>
    </lineage>
</organism>
<evidence type="ECO:0000313" key="4">
    <source>
        <dbReference type="Proteomes" id="UP000193427"/>
    </source>
</evidence>
<accession>A0A1W6LHH5</accession>
<proteinExistence type="inferred from homology"/>
<protein>
    <recommendedName>
        <fullName evidence="5">DUF2325 domain-containing protein</fullName>
    </recommendedName>
</protein>
<gene>
    <name evidence="3" type="ORF">A4W93_01255</name>
</gene>
<evidence type="ECO:0000256" key="1">
    <source>
        <dbReference type="ARBA" id="ARBA00007189"/>
    </source>
</evidence>
<dbReference type="InterPro" id="IPR016772">
    <property type="entry name" value="UCP020408"/>
</dbReference>
<sequence length="400" mass="44077">MVAPDLPPEPPPATGSRRKRLWEVPRTAHCPVVGVCLPLDTLRRVVNKALGGETVADDYDLHVGVVTECGMRNRVSEAVQRELERRCAHAVRHFSRAKSGEAMMALWDTAIQAGDVAAPLWAALTHPRCTQELHDRICRDIHMIQHQAGATVRADVRQLAEVTRENRELSREIGEARARVAQAQSERALDHDRLAAQLMQARATAIGKDTTIEALRNENASLRESMPELQSRLHLSQRVADLTARNRTLDAEVDELRRQLAAAEREVDEARVRAEAAVAAARASADDTAAVPVQLAERSILCVGGRHAQIPIYRDLVERHGGRFSHHDGGIEDNAHRLDASLAAADLVICQTGCLSHNAYWLVKDHCKRTGKRCVYLDQPSVASFTRSLAALPVEDTSTS</sequence>
<reference evidence="3 4" key="1">
    <citation type="submission" date="2016-04" db="EMBL/GenBank/DDBJ databases">
        <title>Complete genome sequence of natural rubber-degrading, novel Gram-negative bacterium, Rhizobacter gummiphilus strain NS21.</title>
        <authorList>
            <person name="Tabata M."/>
            <person name="Kasai D."/>
            <person name="Fukuda M."/>
        </authorList>
    </citation>
    <scope>NUCLEOTIDE SEQUENCE [LARGE SCALE GENOMIC DNA]</scope>
    <source>
        <strain evidence="3 4">NS21</strain>
    </source>
</reference>
<feature type="coiled-coil region" evidence="2">
    <location>
        <begin position="212"/>
        <end position="280"/>
    </location>
</feature>
<comment type="similarity">
    <text evidence="1">Belongs to the UPF0751 family.</text>
</comment>
<dbReference type="Proteomes" id="UP000193427">
    <property type="component" value="Chromosome"/>
</dbReference>
<dbReference type="AlphaFoldDB" id="A0A1W6LHH5"/>
<keyword evidence="2" id="KW-0175">Coiled coil</keyword>
<dbReference type="KEGG" id="rgu:A4W93_01255"/>
<dbReference type="EMBL" id="CP015118">
    <property type="protein sequence ID" value="ARN23670.1"/>
    <property type="molecule type" value="Genomic_DNA"/>
</dbReference>
<dbReference type="Pfam" id="PF10087">
    <property type="entry name" value="DUF2325"/>
    <property type="match status" value="1"/>
</dbReference>
<feature type="coiled-coil region" evidence="2">
    <location>
        <begin position="152"/>
        <end position="186"/>
    </location>
</feature>
<evidence type="ECO:0000256" key="2">
    <source>
        <dbReference type="SAM" id="Coils"/>
    </source>
</evidence>
<dbReference type="STRING" id="946333.A4W93_01255"/>
<evidence type="ECO:0000313" key="3">
    <source>
        <dbReference type="EMBL" id="ARN23670.1"/>
    </source>
</evidence>
<evidence type="ECO:0008006" key="5">
    <source>
        <dbReference type="Google" id="ProtNLM"/>
    </source>
</evidence>
<dbReference type="Gene3D" id="1.10.287.1490">
    <property type="match status" value="1"/>
</dbReference>
<keyword evidence="4" id="KW-1185">Reference proteome</keyword>